<dbReference type="Proteomes" id="UP001058003">
    <property type="component" value="Chromosome"/>
</dbReference>
<sequence>MTVPPATVQVPPGRVLTALAAAVHPHDVTDLAIDDLGIPGVLHRLHRAGIAA</sequence>
<dbReference type="AlphaFoldDB" id="A0A9Q9IQW9"/>
<evidence type="ECO:0000313" key="1">
    <source>
        <dbReference type="EMBL" id="UWZ58192.1"/>
    </source>
</evidence>
<organism evidence="1 2">
    <name type="scientific">Dactylosporangium aurantiacum</name>
    <dbReference type="NCBI Taxonomy" id="35754"/>
    <lineage>
        <taxon>Bacteria</taxon>
        <taxon>Bacillati</taxon>
        <taxon>Actinomycetota</taxon>
        <taxon>Actinomycetes</taxon>
        <taxon>Micromonosporales</taxon>
        <taxon>Micromonosporaceae</taxon>
        <taxon>Dactylosporangium</taxon>
    </lineage>
</organism>
<dbReference type="EMBL" id="CP073767">
    <property type="protein sequence ID" value="UWZ58192.1"/>
    <property type="molecule type" value="Genomic_DNA"/>
</dbReference>
<reference evidence="1" key="1">
    <citation type="submission" date="2021-04" db="EMBL/GenBank/DDBJ databases">
        <title>Dactylosporangium aurantiacum NRRL B-8018 full assembly.</title>
        <authorList>
            <person name="Hartkoorn R.C."/>
            <person name="Beaudoing E."/>
            <person name="Hot D."/>
        </authorList>
    </citation>
    <scope>NUCLEOTIDE SEQUENCE</scope>
    <source>
        <strain evidence="1">NRRL B-8018</strain>
    </source>
</reference>
<dbReference type="KEGG" id="daur:Daura_19675"/>
<keyword evidence="2" id="KW-1185">Reference proteome</keyword>
<name>A0A9Q9IQW9_9ACTN</name>
<proteinExistence type="predicted"/>
<evidence type="ECO:0000313" key="2">
    <source>
        <dbReference type="Proteomes" id="UP001058003"/>
    </source>
</evidence>
<dbReference type="RefSeq" id="WP_156089807.1">
    <property type="nucleotide sequence ID" value="NZ_CP073767.1"/>
</dbReference>
<gene>
    <name evidence="1" type="ORF">Daura_19675</name>
</gene>
<accession>A0A9Q9IQW9</accession>
<protein>
    <submittedName>
        <fullName evidence="1">Uncharacterized protein</fullName>
    </submittedName>
</protein>